<organism evidence="1 2">
    <name type="scientific">candidate division WWE3 bacterium</name>
    <dbReference type="NCBI Taxonomy" id="2053526"/>
    <lineage>
        <taxon>Bacteria</taxon>
        <taxon>Katanobacteria</taxon>
    </lineage>
</organism>
<evidence type="ECO:0000313" key="2">
    <source>
        <dbReference type="Proteomes" id="UP000751518"/>
    </source>
</evidence>
<comment type="caution">
    <text evidence="1">The sequence shown here is derived from an EMBL/GenBank/DDBJ whole genome shotgun (WGS) entry which is preliminary data.</text>
</comment>
<dbReference type="EMBL" id="JAGQKZ010000086">
    <property type="protein sequence ID" value="MCA9392561.1"/>
    <property type="molecule type" value="Genomic_DNA"/>
</dbReference>
<gene>
    <name evidence="1" type="ORF">KC614_05200</name>
</gene>
<reference evidence="1" key="2">
    <citation type="journal article" date="2021" name="Microbiome">
        <title>Successional dynamics and alternative stable states in a saline activated sludge microbial community over 9 years.</title>
        <authorList>
            <person name="Wang Y."/>
            <person name="Ye J."/>
            <person name="Ju F."/>
            <person name="Liu L."/>
            <person name="Boyd J.A."/>
            <person name="Deng Y."/>
            <person name="Parks D.H."/>
            <person name="Jiang X."/>
            <person name="Yin X."/>
            <person name="Woodcroft B.J."/>
            <person name="Tyson G.W."/>
            <person name="Hugenholtz P."/>
            <person name="Polz M.F."/>
            <person name="Zhang T."/>
        </authorList>
    </citation>
    <scope>NUCLEOTIDE SEQUENCE</scope>
    <source>
        <strain evidence="1">HKST-UBA03</strain>
    </source>
</reference>
<reference evidence="1" key="1">
    <citation type="submission" date="2020-04" db="EMBL/GenBank/DDBJ databases">
        <authorList>
            <person name="Zhang T."/>
        </authorList>
    </citation>
    <scope>NUCLEOTIDE SEQUENCE</scope>
    <source>
        <strain evidence="1">HKST-UBA03</strain>
    </source>
</reference>
<feature type="non-terminal residue" evidence="1">
    <location>
        <position position="140"/>
    </location>
</feature>
<evidence type="ECO:0000313" key="1">
    <source>
        <dbReference type="EMBL" id="MCA9392561.1"/>
    </source>
</evidence>
<proteinExistence type="predicted"/>
<sequence>MTKIIWDAVGSRTYETGVDRGVLYTQNSSGQYVNGVAWNGLTAVSESPSGAEANAQYADNIKYLNLFSAEDFGATIEAFTYPDEFAQFDGVAEPKTGVYVGQQARKTFGFSYRTKIGNDLDGDDHGYKIHLIYGCTASPS</sequence>
<dbReference type="AlphaFoldDB" id="A0A955RRA8"/>
<dbReference type="Proteomes" id="UP000751518">
    <property type="component" value="Unassembled WGS sequence"/>
</dbReference>
<name>A0A955RRA8_UNCKA</name>
<protein>
    <submittedName>
        <fullName evidence="1">Uncharacterized protein</fullName>
    </submittedName>
</protein>
<accession>A0A955RRA8</accession>